<proteinExistence type="predicted"/>
<sequence length="84" mass="9302">MMKHFLFSQTPLKMCLVAVHRETPASLCPLSPCVVSVNSVWAIDTFVQSLFVQQETCITTTVLALTCTLDACVQSQRQVVCSCY</sequence>
<accession>A0ACC2FJA4</accession>
<name>A0ACC2FJA4_DALPE</name>
<gene>
    <name evidence="1" type="ORF">DPEC_G00283760</name>
</gene>
<protein>
    <submittedName>
        <fullName evidence="1">Uncharacterized protein</fullName>
    </submittedName>
</protein>
<keyword evidence="2" id="KW-1185">Reference proteome</keyword>
<evidence type="ECO:0000313" key="1">
    <source>
        <dbReference type="EMBL" id="KAJ7991429.1"/>
    </source>
</evidence>
<organism evidence="1 2">
    <name type="scientific">Dallia pectoralis</name>
    <name type="common">Alaska blackfish</name>
    <dbReference type="NCBI Taxonomy" id="75939"/>
    <lineage>
        <taxon>Eukaryota</taxon>
        <taxon>Metazoa</taxon>
        <taxon>Chordata</taxon>
        <taxon>Craniata</taxon>
        <taxon>Vertebrata</taxon>
        <taxon>Euteleostomi</taxon>
        <taxon>Actinopterygii</taxon>
        <taxon>Neopterygii</taxon>
        <taxon>Teleostei</taxon>
        <taxon>Protacanthopterygii</taxon>
        <taxon>Esociformes</taxon>
        <taxon>Umbridae</taxon>
        <taxon>Dallia</taxon>
    </lineage>
</organism>
<evidence type="ECO:0000313" key="2">
    <source>
        <dbReference type="Proteomes" id="UP001157502"/>
    </source>
</evidence>
<comment type="caution">
    <text evidence="1">The sequence shown here is derived from an EMBL/GenBank/DDBJ whole genome shotgun (WGS) entry which is preliminary data.</text>
</comment>
<dbReference type="EMBL" id="CM055753">
    <property type="protein sequence ID" value="KAJ7991429.1"/>
    <property type="molecule type" value="Genomic_DNA"/>
</dbReference>
<dbReference type="Proteomes" id="UP001157502">
    <property type="component" value="Chromosome 26"/>
</dbReference>
<reference evidence="1" key="1">
    <citation type="submission" date="2021-05" db="EMBL/GenBank/DDBJ databases">
        <authorList>
            <person name="Pan Q."/>
            <person name="Jouanno E."/>
            <person name="Zahm M."/>
            <person name="Klopp C."/>
            <person name="Cabau C."/>
            <person name="Louis A."/>
            <person name="Berthelot C."/>
            <person name="Parey E."/>
            <person name="Roest Crollius H."/>
            <person name="Montfort J."/>
            <person name="Robinson-Rechavi M."/>
            <person name="Bouchez O."/>
            <person name="Lampietro C."/>
            <person name="Lopez Roques C."/>
            <person name="Donnadieu C."/>
            <person name="Postlethwait J."/>
            <person name="Bobe J."/>
            <person name="Dillon D."/>
            <person name="Chandos A."/>
            <person name="von Hippel F."/>
            <person name="Guiguen Y."/>
        </authorList>
    </citation>
    <scope>NUCLEOTIDE SEQUENCE</scope>
    <source>
        <strain evidence="1">YG-Jan2019</strain>
    </source>
</reference>